<evidence type="ECO:0000256" key="3">
    <source>
        <dbReference type="ARBA" id="ARBA00023014"/>
    </source>
</evidence>
<keyword evidence="2" id="KW-0408">Iron</keyword>
<dbReference type="AlphaFoldDB" id="X1UT73"/>
<dbReference type="InterPro" id="IPR050067">
    <property type="entry name" value="IPM_dehydratase_rel_enz"/>
</dbReference>
<dbReference type="PANTHER" id="PTHR43822">
    <property type="entry name" value="HOMOACONITASE, MITOCHONDRIAL-RELATED"/>
    <property type="match status" value="1"/>
</dbReference>
<dbReference type="PROSITE" id="PS00450">
    <property type="entry name" value="ACONITASE_1"/>
    <property type="match status" value="1"/>
</dbReference>
<dbReference type="SUPFAM" id="SSF53732">
    <property type="entry name" value="Aconitase iron-sulfur domain"/>
    <property type="match status" value="1"/>
</dbReference>
<dbReference type="GO" id="GO:0016829">
    <property type="term" value="F:lyase activity"/>
    <property type="evidence" value="ECO:0007669"/>
    <property type="project" value="UniProtKB-KW"/>
</dbReference>
<dbReference type="Gene3D" id="3.30.499.10">
    <property type="entry name" value="Aconitase, domain 3"/>
    <property type="match status" value="1"/>
</dbReference>
<organism evidence="6">
    <name type="scientific">marine sediment metagenome</name>
    <dbReference type="NCBI Taxonomy" id="412755"/>
    <lineage>
        <taxon>unclassified sequences</taxon>
        <taxon>metagenomes</taxon>
        <taxon>ecological metagenomes</taxon>
    </lineage>
</organism>
<dbReference type="Pfam" id="PF00330">
    <property type="entry name" value="Aconitase"/>
    <property type="match status" value="1"/>
</dbReference>
<accession>X1UT73</accession>
<dbReference type="EMBL" id="BARW01034475">
    <property type="protein sequence ID" value="GAJ06822.1"/>
    <property type="molecule type" value="Genomic_DNA"/>
</dbReference>
<keyword evidence="3" id="KW-0411">Iron-sulfur</keyword>
<protein>
    <recommendedName>
        <fullName evidence="5">Aconitase/3-isopropylmalate dehydratase large subunit alpha/beta/alpha domain-containing protein</fullName>
    </recommendedName>
</protein>
<keyword evidence="1" id="KW-0479">Metal-binding</keyword>
<feature type="non-terminal residue" evidence="6">
    <location>
        <position position="223"/>
    </location>
</feature>
<dbReference type="GO" id="GO:0046872">
    <property type="term" value="F:metal ion binding"/>
    <property type="evidence" value="ECO:0007669"/>
    <property type="project" value="UniProtKB-KW"/>
</dbReference>
<dbReference type="PROSITE" id="PS01244">
    <property type="entry name" value="ACONITASE_2"/>
    <property type="match status" value="1"/>
</dbReference>
<evidence type="ECO:0000256" key="4">
    <source>
        <dbReference type="ARBA" id="ARBA00023239"/>
    </source>
</evidence>
<feature type="domain" description="Aconitase/3-isopropylmalate dehydratase large subunit alpha/beta/alpha" evidence="5">
    <location>
        <begin position="9"/>
        <end position="134"/>
    </location>
</feature>
<dbReference type="InterPro" id="IPR001030">
    <property type="entry name" value="Acoase/IPM_deHydtase_lsu_aba"/>
</dbReference>
<name>X1UT73_9ZZZZ</name>
<dbReference type="GO" id="GO:0051536">
    <property type="term" value="F:iron-sulfur cluster binding"/>
    <property type="evidence" value="ECO:0007669"/>
    <property type="project" value="UniProtKB-KW"/>
</dbReference>
<dbReference type="InterPro" id="IPR036008">
    <property type="entry name" value="Aconitase_4Fe-4S_dom"/>
</dbReference>
<evidence type="ECO:0000256" key="1">
    <source>
        <dbReference type="ARBA" id="ARBA00022723"/>
    </source>
</evidence>
<dbReference type="GO" id="GO:0019752">
    <property type="term" value="P:carboxylic acid metabolic process"/>
    <property type="evidence" value="ECO:0007669"/>
    <property type="project" value="UniProtKB-ARBA"/>
</dbReference>
<gene>
    <name evidence="6" type="ORF">S12H4_54026</name>
</gene>
<evidence type="ECO:0000313" key="6">
    <source>
        <dbReference type="EMBL" id="GAJ06822.1"/>
    </source>
</evidence>
<comment type="caution">
    <text evidence="6">The sequence shown here is derived from an EMBL/GenBank/DDBJ whole genome shotgun (WGS) entry which is preliminary data.</text>
</comment>
<dbReference type="InterPro" id="IPR015931">
    <property type="entry name" value="Acnase/IPM_dHydase_lsu_aba_1/3"/>
</dbReference>
<proteinExistence type="predicted"/>
<evidence type="ECO:0000256" key="2">
    <source>
        <dbReference type="ARBA" id="ARBA00023004"/>
    </source>
</evidence>
<reference evidence="6" key="1">
    <citation type="journal article" date="2014" name="Front. Microbiol.">
        <title>High frequency of phylogenetically diverse reductive dehalogenase-homologous genes in deep subseafloor sedimentary metagenomes.</title>
        <authorList>
            <person name="Kawai M."/>
            <person name="Futagami T."/>
            <person name="Toyoda A."/>
            <person name="Takaki Y."/>
            <person name="Nishi S."/>
            <person name="Hori S."/>
            <person name="Arai W."/>
            <person name="Tsubouchi T."/>
            <person name="Morono Y."/>
            <person name="Uchiyama I."/>
            <person name="Ito T."/>
            <person name="Fujiyama A."/>
            <person name="Inagaki F."/>
            <person name="Takami H."/>
        </authorList>
    </citation>
    <scope>NUCLEOTIDE SEQUENCE</scope>
    <source>
        <strain evidence="6">Expedition CK06-06</strain>
    </source>
</reference>
<dbReference type="InterPro" id="IPR018136">
    <property type="entry name" value="Aconitase_4Fe-4S_BS"/>
</dbReference>
<dbReference type="PANTHER" id="PTHR43822:SF2">
    <property type="entry name" value="HOMOACONITASE, MITOCHONDRIAL"/>
    <property type="match status" value="1"/>
</dbReference>
<sequence length="223" mass="24142">MDNARKICDLDEIPIQEAFLGTCTNARLDDLLIAASILEGKKVKTGVQFFVAPASREIYLEALKKGAIQTFVEAGATILSCSCGPCLGKGQGIPADGWNVISTANRNFLGRMGNKKSFVYLASPATVAASAIAGKIVDPRSYLKGDIKKTTSLLELESRIKQTKTLVISSSEDRKINNAWNYSDIDDFNTDQMFAGSLTYDIKSADGEKIVSHLFKGLDESFA</sequence>
<keyword evidence="4" id="KW-0456">Lyase</keyword>
<evidence type="ECO:0000259" key="5">
    <source>
        <dbReference type="Pfam" id="PF00330"/>
    </source>
</evidence>